<dbReference type="AlphaFoldDB" id="A0A4R6WMQ1"/>
<organism evidence="1 2">
    <name type="scientific">Dongia mobilis</name>
    <dbReference type="NCBI Taxonomy" id="578943"/>
    <lineage>
        <taxon>Bacteria</taxon>
        <taxon>Pseudomonadati</taxon>
        <taxon>Pseudomonadota</taxon>
        <taxon>Alphaproteobacteria</taxon>
        <taxon>Rhodospirillales</taxon>
        <taxon>Dongiaceae</taxon>
        <taxon>Dongia</taxon>
    </lineage>
</organism>
<sequence length="211" mass="23984">MIPVTVFVDWTAQFHNAGTNRIEDAKTRSKLTLRKTADAIADVLSKVDKKSRYRVKLRFYHGWHAGLSPTANRLVLQFLDSEYDLSPSTYPNVRFEHPFSYGDRLLAALPHRLRQKNPIIHLPDTLRSSLDDSGRPREKMVDTALACDLLVHARMEADEWRIVFAEDDDLVPALFVAEAWSKSSGGKTFLVRKRPGSKHLALDGLVKEYLA</sequence>
<evidence type="ECO:0000313" key="1">
    <source>
        <dbReference type="EMBL" id="TDQ82163.1"/>
    </source>
</evidence>
<comment type="caution">
    <text evidence="1">The sequence shown here is derived from an EMBL/GenBank/DDBJ whole genome shotgun (WGS) entry which is preliminary data.</text>
</comment>
<gene>
    <name evidence="1" type="ORF">A8950_1985</name>
</gene>
<evidence type="ECO:0000313" key="2">
    <source>
        <dbReference type="Proteomes" id="UP000295783"/>
    </source>
</evidence>
<dbReference type="EMBL" id="SNYW01000008">
    <property type="protein sequence ID" value="TDQ82163.1"/>
    <property type="molecule type" value="Genomic_DNA"/>
</dbReference>
<dbReference type="Proteomes" id="UP000295783">
    <property type="component" value="Unassembled WGS sequence"/>
</dbReference>
<accession>A0A4R6WMQ1</accession>
<evidence type="ECO:0008006" key="3">
    <source>
        <dbReference type="Google" id="ProtNLM"/>
    </source>
</evidence>
<protein>
    <recommendedName>
        <fullName evidence="3">NYN domain-containing protein</fullName>
    </recommendedName>
</protein>
<name>A0A4R6WMQ1_9PROT</name>
<reference evidence="1 2" key="1">
    <citation type="submission" date="2019-03" db="EMBL/GenBank/DDBJ databases">
        <title>Genomic Encyclopedia of Type Strains, Phase III (KMG-III): the genomes of soil and plant-associated and newly described type strains.</title>
        <authorList>
            <person name="Whitman W."/>
        </authorList>
    </citation>
    <scope>NUCLEOTIDE SEQUENCE [LARGE SCALE GENOMIC DNA]</scope>
    <source>
        <strain evidence="1 2">CGMCC 1.7660</strain>
    </source>
</reference>
<keyword evidence="2" id="KW-1185">Reference proteome</keyword>
<proteinExistence type="predicted"/>